<keyword evidence="4" id="KW-0408">Iron</keyword>
<keyword evidence="3" id="KW-0479">Metal-binding</keyword>
<evidence type="ECO:0000256" key="2">
    <source>
        <dbReference type="ARBA" id="ARBA00022691"/>
    </source>
</evidence>
<dbReference type="PROSITE" id="PS51918">
    <property type="entry name" value="RADICAL_SAM"/>
    <property type="match status" value="1"/>
</dbReference>
<comment type="caution">
    <text evidence="8">The sequence shown here is derived from an EMBL/GenBank/DDBJ whole genome shotgun (WGS) entry which is preliminary data.</text>
</comment>
<dbReference type="SFLD" id="SFLDS00029">
    <property type="entry name" value="Radical_SAM"/>
    <property type="match status" value="1"/>
</dbReference>
<dbReference type="GO" id="GO:0005829">
    <property type="term" value="C:cytosol"/>
    <property type="evidence" value="ECO:0007669"/>
    <property type="project" value="TreeGrafter"/>
</dbReference>
<evidence type="ECO:0000256" key="6">
    <source>
        <dbReference type="SAM" id="MobiDB-lite"/>
    </source>
</evidence>
<dbReference type="SFLD" id="SFLDG01082">
    <property type="entry name" value="B12-binding_domain_containing"/>
    <property type="match status" value="1"/>
</dbReference>
<dbReference type="InterPro" id="IPR007197">
    <property type="entry name" value="rSAM"/>
</dbReference>
<dbReference type="CDD" id="cd01335">
    <property type="entry name" value="Radical_SAM"/>
    <property type="match status" value="1"/>
</dbReference>
<gene>
    <name evidence="8" type="ORF">C4520_06715</name>
</gene>
<dbReference type="SMART" id="SM00729">
    <property type="entry name" value="Elp3"/>
    <property type="match status" value="1"/>
</dbReference>
<dbReference type="PANTHER" id="PTHR43409">
    <property type="entry name" value="ANAEROBIC MAGNESIUM-PROTOPORPHYRIN IX MONOMETHYL ESTER CYCLASE-RELATED"/>
    <property type="match status" value="1"/>
</dbReference>
<dbReference type="GO" id="GO:0003824">
    <property type="term" value="F:catalytic activity"/>
    <property type="evidence" value="ECO:0007669"/>
    <property type="project" value="InterPro"/>
</dbReference>
<dbReference type="Gene3D" id="3.80.30.20">
    <property type="entry name" value="tm_1862 like domain"/>
    <property type="match status" value="1"/>
</dbReference>
<keyword evidence="5" id="KW-0411">Iron-sulfur</keyword>
<dbReference type="AlphaFoldDB" id="A0A3A4P1L7"/>
<dbReference type="GO" id="GO:0051539">
    <property type="term" value="F:4 iron, 4 sulfur cluster binding"/>
    <property type="evidence" value="ECO:0007669"/>
    <property type="project" value="UniProtKB-KW"/>
</dbReference>
<evidence type="ECO:0000256" key="5">
    <source>
        <dbReference type="ARBA" id="ARBA00023014"/>
    </source>
</evidence>
<reference evidence="8 9" key="1">
    <citation type="journal article" date="2017" name="ISME J.">
        <title>Energy and carbon metabolisms in a deep terrestrial subsurface fluid microbial community.</title>
        <authorList>
            <person name="Momper L."/>
            <person name="Jungbluth S.P."/>
            <person name="Lee M.D."/>
            <person name="Amend J.P."/>
        </authorList>
    </citation>
    <scope>NUCLEOTIDE SEQUENCE [LARGE SCALE GENOMIC DNA]</scope>
    <source>
        <strain evidence="8">SURF_5</strain>
    </source>
</reference>
<evidence type="ECO:0000256" key="3">
    <source>
        <dbReference type="ARBA" id="ARBA00022723"/>
    </source>
</evidence>
<feature type="domain" description="Radical SAM core" evidence="7">
    <location>
        <begin position="196"/>
        <end position="424"/>
    </location>
</feature>
<evidence type="ECO:0000313" key="9">
    <source>
        <dbReference type="Proteomes" id="UP000265882"/>
    </source>
</evidence>
<proteinExistence type="predicted"/>
<dbReference type="Gene3D" id="3.40.50.280">
    <property type="entry name" value="Cobalamin-binding domain"/>
    <property type="match status" value="1"/>
</dbReference>
<sequence>MKILLLSPPYLPEYMRNARCDFVSLSATQWYPILLGYCGAYLEGQGHDVKLVDAPANYLSHDETRRIIQEYKPDLLVLYSGRMSETNDIEFADPIVQALGCEAVIVGPYASIAPEKTLGRTKVIDKLIRGEFDHPVGELAEGRQPGEIQNLVWKNGDAIVSNPVRPNLSGADLDAIPFVSRFFRDHVNIRSYKAPSEYYPFIDIMTGRGCKWGRCTYCLWVYTYIKGPAYNVRSIPSVVEEFQVISKEMPQIRSVMIQDDTFVGERARAFSEAKLSAGITLPWSCYARADVSYETLRLMKRAGCRNLHVGYESADPDVLKRIKKGLSVDRMTRFTEDAKRVGLRIHGDFAIGFPGETPESAMKTILWARKLNPHTAQFQLMIPFPGTEYYQDMLESGWLNSNGEPDMPQFSNEQIRSMAKKAYRTFYLSPSYLWKCICHPYEHFFGRLKTISRAIPAVFWKRWGTSISSASAQGSAACPQTKAETAASRKGVQEK</sequence>
<dbReference type="EMBL" id="QZKU01000048">
    <property type="protein sequence ID" value="RJP23240.1"/>
    <property type="molecule type" value="Genomic_DNA"/>
</dbReference>
<evidence type="ECO:0000259" key="7">
    <source>
        <dbReference type="PROSITE" id="PS51918"/>
    </source>
</evidence>
<dbReference type="InterPro" id="IPR034466">
    <property type="entry name" value="Methyltransferase_Class_B"/>
</dbReference>
<keyword evidence="2" id="KW-0949">S-adenosyl-L-methionine</keyword>
<accession>A0A3A4P1L7</accession>
<evidence type="ECO:0000256" key="4">
    <source>
        <dbReference type="ARBA" id="ARBA00023004"/>
    </source>
</evidence>
<dbReference type="InterPro" id="IPR023404">
    <property type="entry name" value="rSAM_horseshoe"/>
</dbReference>
<protein>
    <submittedName>
        <fullName evidence="8">Radical SAM protein</fullName>
    </submittedName>
</protein>
<name>A0A3A4P1L7_ABYX5</name>
<comment type="cofactor">
    <cofactor evidence="1">
        <name>[4Fe-4S] cluster</name>
        <dbReference type="ChEBI" id="CHEBI:49883"/>
    </cofactor>
</comment>
<dbReference type="InterPro" id="IPR058240">
    <property type="entry name" value="rSAM_sf"/>
</dbReference>
<dbReference type="InterPro" id="IPR051198">
    <property type="entry name" value="BchE-like"/>
</dbReference>
<organism evidence="8 9">
    <name type="scientific">Abyssobacteria bacterium (strain SURF_5)</name>
    <dbReference type="NCBI Taxonomy" id="2093360"/>
    <lineage>
        <taxon>Bacteria</taxon>
        <taxon>Pseudomonadati</taxon>
        <taxon>Candidatus Hydrogenedentota</taxon>
        <taxon>Candidatus Abyssobacteria</taxon>
    </lineage>
</organism>
<evidence type="ECO:0000313" key="8">
    <source>
        <dbReference type="EMBL" id="RJP23240.1"/>
    </source>
</evidence>
<dbReference type="SUPFAM" id="SSF102114">
    <property type="entry name" value="Radical SAM enzymes"/>
    <property type="match status" value="1"/>
</dbReference>
<dbReference type="InterPro" id="IPR006638">
    <property type="entry name" value="Elp3/MiaA/NifB-like_rSAM"/>
</dbReference>
<feature type="region of interest" description="Disordered" evidence="6">
    <location>
        <begin position="472"/>
        <end position="495"/>
    </location>
</feature>
<dbReference type="PANTHER" id="PTHR43409:SF16">
    <property type="entry name" value="SLR0320 PROTEIN"/>
    <property type="match status" value="1"/>
</dbReference>
<evidence type="ECO:0000256" key="1">
    <source>
        <dbReference type="ARBA" id="ARBA00001966"/>
    </source>
</evidence>
<dbReference type="Pfam" id="PF04055">
    <property type="entry name" value="Radical_SAM"/>
    <property type="match status" value="1"/>
</dbReference>
<dbReference type="Proteomes" id="UP000265882">
    <property type="component" value="Unassembled WGS sequence"/>
</dbReference>
<dbReference type="GO" id="GO:0046872">
    <property type="term" value="F:metal ion binding"/>
    <property type="evidence" value="ECO:0007669"/>
    <property type="project" value="UniProtKB-KW"/>
</dbReference>
<dbReference type="SFLD" id="SFLDG01123">
    <property type="entry name" value="methyltransferase_(Class_B)"/>
    <property type="match status" value="1"/>
</dbReference>